<evidence type="ECO:0000256" key="1">
    <source>
        <dbReference type="ARBA" id="ARBA00004236"/>
    </source>
</evidence>
<keyword evidence="5 8" id="KW-1133">Transmembrane helix</keyword>
<reference evidence="9 10" key="1">
    <citation type="submission" date="2022-01" db="EMBL/GenBank/DDBJ databases">
        <title>Whole genome-based taxonomy of the Shewanellaceae.</title>
        <authorList>
            <person name="Martin-Rodriguez A.J."/>
        </authorList>
    </citation>
    <scope>NUCLEOTIDE SEQUENCE [LARGE SCALE GENOMIC DNA]</scope>
    <source>
        <strain evidence="9 10">DSM 21332</strain>
    </source>
</reference>
<dbReference type="Proteomes" id="UP001202831">
    <property type="component" value="Unassembled WGS sequence"/>
</dbReference>
<accession>A0ABT0N5F9</accession>
<evidence type="ECO:0000256" key="5">
    <source>
        <dbReference type="ARBA" id="ARBA00022989"/>
    </source>
</evidence>
<name>A0ABT0N5F9_9GAMM</name>
<evidence type="ECO:0000256" key="7">
    <source>
        <dbReference type="SAM" id="MobiDB-lite"/>
    </source>
</evidence>
<comment type="subcellular location">
    <subcellularLocation>
        <location evidence="1">Cell membrane</location>
    </subcellularLocation>
</comment>
<evidence type="ECO:0000256" key="8">
    <source>
        <dbReference type="SAM" id="Phobius"/>
    </source>
</evidence>
<keyword evidence="10" id="KW-1185">Reference proteome</keyword>
<dbReference type="InterPro" id="IPR019305">
    <property type="entry name" value="Uncharacterised_Smp"/>
</dbReference>
<evidence type="ECO:0000256" key="3">
    <source>
        <dbReference type="ARBA" id="ARBA00022475"/>
    </source>
</evidence>
<dbReference type="RefSeq" id="WP_249248419.1">
    <property type="nucleotide sequence ID" value="NZ_JAKIKT010000002.1"/>
</dbReference>
<dbReference type="EMBL" id="JAKIKT010000002">
    <property type="protein sequence ID" value="MCL2913691.1"/>
    <property type="molecule type" value="Genomic_DNA"/>
</dbReference>
<keyword evidence="3" id="KW-1003">Cell membrane</keyword>
<protein>
    <submittedName>
        <fullName evidence="9">Uncharacterized protein</fullName>
    </submittedName>
</protein>
<comment type="caution">
    <text evidence="9">The sequence shown here is derived from an EMBL/GenBank/DDBJ whole genome shotgun (WGS) entry which is preliminary data.</text>
</comment>
<sequence length="220" mass="24816">MFFLSGLKKSHKFTRILQLAVALALIAALVQLWQTSLLQGQALLESQTEKMARLMVQQTAYSAAPALQLQNDEQLQWLTEALVEDPKVMAATIFSADGQRLSFAQSLSELELEPGSEELEQLLLPYPPYVEAVYQDDTNLGYVEVYLAPKLFFNEIKTAHQLNMEQQQVMLVIAGLIGFLLSRTFSFKRAELDRRKARAKRIKNSASSSEDSTEELKESE</sequence>
<organism evidence="9 10">
    <name type="scientific">Shewanella corallii</name>
    <dbReference type="NCBI Taxonomy" id="560080"/>
    <lineage>
        <taxon>Bacteria</taxon>
        <taxon>Pseudomonadati</taxon>
        <taxon>Pseudomonadota</taxon>
        <taxon>Gammaproteobacteria</taxon>
        <taxon>Alteromonadales</taxon>
        <taxon>Shewanellaceae</taxon>
        <taxon>Shewanella</taxon>
    </lineage>
</organism>
<feature type="region of interest" description="Disordered" evidence="7">
    <location>
        <begin position="200"/>
        <end position="220"/>
    </location>
</feature>
<keyword evidence="6 8" id="KW-0472">Membrane</keyword>
<evidence type="ECO:0000256" key="2">
    <source>
        <dbReference type="ARBA" id="ARBA00005362"/>
    </source>
</evidence>
<proteinExistence type="inferred from homology"/>
<keyword evidence="4 8" id="KW-0812">Transmembrane</keyword>
<gene>
    <name evidence="9" type="ORF">L2725_07785</name>
</gene>
<comment type="similarity">
    <text evidence="2">Belongs to the Smp family.</text>
</comment>
<evidence type="ECO:0000256" key="4">
    <source>
        <dbReference type="ARBA" id="ARBA00022692"/>
    </source>
</evidence>
<evidence type="ECO:0000313" key="9">
    <source>
        <dbReference type="EMBL" id="MCL2913691.1"/>
    </source>
</evidence>
<evidence type="ECO:0000256" key="6">
    <source>
        <dbReference type="ARBA" id="ARBA00023136"/>
    </source>
</evidence>
<feature type="transmembrane region" description="Helical" evidence="8">
    <location>
        <begin position="169"/>
        <end position="186"/>
    </location>
</feature>
<dbReference type="Pfam" id="PF10144">
    <property type="entry name" value="SMP_2"/>
    <property type="match status" value="1"/>
</dbReference>
<evidence type="ECO:0000313" key="10">
    <source>
        <dbReference type="Proteomes" id="UP001202831"/>
    </source>
</evidence>